<name>A0A4U6X3Z5_9PEZI</name>
<sequence>MLNARGRQTLTVASSGQTGPDDVSIGDSVSVGHLSPIPFQVLASELAETREGWLQATCLPPLGGGGGGEKGNLGEAC</sequence>
<reference evidence="2 3" key="1">
    <citation type="journal article" date="2019" name="PLoS ONE">
        <title>Comparative genome analysis indicates high evolutionary potential of pathogenicity genes in Colletotrichum tanaceti.</title>
        <authorList>
            <person name="Lelwala R.V."/>
            <person name="Korhonen P.K."/>
            <person name="Young N.D."/>
            <person name="Scott J.B."/>
            <person name="Ades P.A."/>
            <person name="Gasser R.B."/>
            <person name="Taylor P.W.J."/>
        </authorList>
    </citation>
    <scope>NUCLEOTIDE SEQUENCE [LARGE SCALE GENOMIC DNA]</scope>
    <source>
        <strain evidence="2">BRIP57314</strain>
    </source>
</reference>
<evidence type="ECO:0000313" key="2">
    <source>
        <dbReference type="EMBL" id="TKW49499.1"/>
    </source>
</evidence>
<gene>
    <name evidence="2" type="ORF">CTA1_1338</name>
</gene>
<evidence type="ECO:0000256" key="1">
    <source>
        <dbReference type="SAM" id="MobiDB-lite"/>
    </source>
</evidence>
<dbReference type="AlphaFoldDB" id="A0A4U6X3Z5"/>
<accession>A0A4U6X3Z5</accession>
<feature type="region of interest" description="Disordered" evidence="1">
    <location>
        <begin position="1"/>
        <end position="27"/>
    </location>
</feature>
<proteinExistence type="predicted"/>
<dbReference type="Proteomes" id="UP000310108">
    <property type="component" value="Unassembled WGS sequence"/>
</dbReference>
<evidence type="ECO:0000313" key="3">
    <source>
        <dbReference type="Proteomes" id="UP000310108"/>
    </source>
</evidence>
<dbReference type="EMBL" id="PJEX01000529">
    <property type="protein sequence ID" value="TKW49499.1"/>
    <property type="molecule type" value="Genomic_DNA"/>
</dbReference>
<comment type="caution">
    <text evidence="2">The sequence shown here is derived from an EMBL/GenBank/DDBJ whole genome shotgun (WGS) entry which is preliminary data.</text>
</comment>
<keyword evidence="3" id="KW-1185">Reference proteome</keyword>
<feature type="compositionally biased region" description="Polar residues" evidence="1">
    <location>
        <begin position="1"/>
        <end position="18"/>
    </location>
</feature>
<protein>
    <submittedName>
        <fullName evidence="2">Uncharacterized protein</fullName>
    </submittedName>
</protein>
<organism evidence="2 3">
    <name type="scientific">Colletotrichum tanaceti</name>
    <dbReference type="NCBI Taxonomy" id="1306861"/>
    <lineage>
        <taxon>Eukaryota</taxon>
        <taxon>Fungi</taxon>
        <taxon>Dikarya</taxon>
        <taxon>Ascomycota</taxon>
        <taxon>Pezizomycotina</taxon>
        <taxon>Sordariomycetes</taxon>
        <taxon>Hypocreomycetidae</taxon>
        <taxon>Glomerellales</taxon>
        <taxon>Glomerellaceae</taxon>
        <taxon>Colletotrichum</taxon>
        <taxon>Colletotrichum destructivum species complex</taxon>
    </lineage>
</organism>